<dbReference type="GO" id="GO:0022857">
    <property type="term" value="F:transmembrane transporter activity"/>
    <property type="evidence" value="ECO:0007669"/>
    <property type="project" value="InterPro"/>
</dbReference>
<dbReference type="PROSITE" id="PS50850">
    <property type="entry name" value="MFS"/>
    <property type="match status" value="1"/>
</dbReference>
<gene>
    <name evidence="9" type="ORF">OL599_12395</name>
</gene>
<feature type="transmembrane region" description="Helical" evidence="7">
    <location>
        <begin position="41"/>
        <end position="64"/>
    </location>
</feature>
<sequence>MPRIATPDIVRLWAIGGTNNVVRFMEMLAAALFTLEQTGSGFAVAAVSAARTLPLLLLGALAGVLSESVNRKTIQAVGMAIVASSSVTVFLLARAGVVEPWHIALAAFVSGCVWSADMSTRRRMVGELAAPAFVSRVIALDSLAGALTRMIGPMLGAAAFGLIGLGGTYACSIGLTLLTALLLAPIRHAQVTKRLAVGHVPRDLAEGFAIARRDAVVRSVLAVTVAMNMFGFSYAALVAPIGRQVFQVSSAMVGLLAAAEPLGALIGGLALAMRTPAMSPRLLFLGGSSMFMLAAMLMPLAPEYALACGVLVLGGLGTAGFSNMQTTLIITGAPVAVRSRLMGLITVCIGTGPLGVLLVGALADWIGPMAAVMGMAMCGLGALALAWVAWVRSDP</sequence>
<dbReference type="EMBL" id="JAPDNT010000008">
    <property type="protein sequence ID" value="MCW3475374.1"/>
    <property type="molecule type" value="Genomic_DNA"/>
</dbReference>
<protein>
    <submittedName>
        <fullName evidence="9">MFS transporter</fullName>
    </submittedName>
</protein>
<feature type="transmembrane region" description="Helical" evidence="7">
    <location>
        <begin position="157"/>
        <end position="184"/>
    </location>
</feature>
<dbReference type="InterPro" id="IPR036259">
    <property type="entry name" value="MFS_trans_sf"/>
</dbReference>
<reference evidence="9" key="2">
    <citation type="submission" date="2022-10" db="EMBL/GenBank/DDBJ databases">
        <authorList>
            <person name="Trinh H.N."/>
        </authorList>
    </citation>
    <scope>NUCLEOTIDE SEQUENCE</scope>
    <source>
        <strain evidence="9">RN2-1</strain>
    </source>
</reference>
<keyword evidence="6 7" id="KW-0472">Membrane</keyword>
<evidence type="ECO:0000256" key="6">
    <source>
        <dbReference type="ARBA" id="ARBA00023136"/>
    </source>
</evidence>
<evidence type="ECO:0000256" key="2">
    <source>
        <dbReference type="ARBA" id="ARBA00022448"/>
    </source>
</evidence>
<evidence type="ECO:0000313" key="10">
    <source>
        <dbReference type="Proteomes" id="UP001165679"/>
    </source>
</evidence>
<keyword evidence="3" id="KW-1003">Cell membrane</keyword>
<dbReference type="GO" id="GO:0005886">
    <property type="term" value="C:plasma membrane"/>
    <property type="evidence" value="ECO:0007669"/>
    <property type="project" value="UniProtKB-SubCell"/>
</dbReference>
<dbReference type="AlphaFoldDB" id="A0AA41YL24"/>
<feature type="transmembrane region" description="Helical" evidence="7">
    <location>
        <begin position="220"/>
        <end position="242"/>
    </location>
</feature>
<dbReference type="SUPFAM" id="SSF103473">
    <property type="entry name" value="MFS general substrate transporter"/>
    <property type="match status" value="1"/>
</dbReference>
<dbReference type="CDD" id="cd06173">
    <property type="entry name" value="MFS_MefA_like"/>
    <property type="match status" value="1"/>
</dbReference>
<evidence type="ECO:0000256" key="4">
    <source>
        <dbReference type="ARBA" id="ARBA00022692"/>
    </source>
</evidence>
<feature type="transmembrane region" description="Helical" evidence="7">
    <location>
        <begin position="282"/>
        <end position="298"/>
    </location>
</feature>
<evidence type="ECO:0000259" key="8">
    <source>
        <dbReference type="PROSITE" id="PS50850"/>
    </source>
</evidence>
<proteinExistence type="predicted"/>
<dbReference type="PANTHER" id="PTHR23513">
    <property type="entry name" value="INTEGRAL MEMBRANE EFFLUX PROTEIN-RELATED"/>
    <property type="match status" value="1"/>
</dbReference>
<reference evidence="9" key="1">
    <citation type="submission" date="2022-09" db="EMBL/GenBank/DDBJ databases">
        <title>Rhodovastum sp. nov. RN2-1 isolated from soil in Seongnam, South Korea.</title>
        <authorList>
            <person name="Le N.T."/>
        </authorList>
    </citation>
    <scope>NUCLEOTIDE SEQUENCE</scope>
    <source>
        <strain evidence="9">RN2-1</strain>
    </source>
</reference>
<evidence type="ECO:0000256" key="5">
    <source>
        <dbReference type="ARBA" id="ARBA00022989"/>
    </source>
</evidence>
<dbReference type="InterPro" id="IPR020846">
    <property type="entry name" value="MFS_dom"/>
</dbReference>
<feature type="transmembrane region" description="Helical" evidence="7">
    <location>
        <begin position="341"/>
        <end position="363"/>
    </location>
</feature>
<dbReference type="Proteomes" id="UP001165679">
    <property type="component" value="Unassembled WGS sequence"/>
</dbReference>
<dbReference type="RefSeq" id="WP_264714090.1">
    <property type="nucleotide sequence ID" value="NZ_JAPDNT010000008.1"/>
</dbReference>
<dbReference type="PANTHER" id="PTHR23513:SF11">
    <property type="entry name" value="STAPHYLOFERRIN A TRANSPORTER"/>
    <property type="match status" value="1"/>
</dbReference>
<comment type="caution">
    <text evidence="9">The sequence shown here is derived from an EMBL/GenBank/DDBJ whole genome shotgun (WGS) entry which is preliminary data.</text>
</comment>
<name>A0AA41YL24_9PROT</name>
<feature type="transmembrane region" description="Helical" evidence="7">
    <location>
        <begin position="248"/>
        <end position="270"/>
    </location>
</feature>
<keyword evidence="10" id="KW-1185">Reference proteome</keyword>
<organism evidence="9 10">
    <name type="scientific">Limobrevibacterium gyesilva</name>
    <dbReference type="NCBI Taxonomy" id="2991712"/>
    <lineage>
        <taxon>Bacteria</taxon>
        <taxon>Pseudomonadati</taxon>
        <taxon>Pseudomonadota</taxon>
        <taxon>Alphaproteobacteria</taxon>
        <taxon>Acetobacterales</taxon>
        <taxon>Acetobacteraceae</taxon>
        <taxon>Limobrevibacterium</taxon>
    </lineage>
</organism>
<feature type="domain" description="Major facilitator superfamily (MFS) profile" evidence="8">
    <location>
        <begin position="217"/>
        <end position="395"/>
    </location>
</feature>
<dbReference type="Gene3D" id="1.20.1250.20">
    <property type="entry name" value="MFS general substrate transporter like domains"/>
    <property type="match status" value="2"/>
</dbReference>
<dbReference type="Pfam" id="PF05977">
    <property type="entry name" value="MFS_3"/>
    <property type="match status" value="1"/>
</dbReference>
<keyword evidence="4 7" id="KW-0812">Transmembrane</keyword>
<accession>A0AA41YL24</accession>
<feature type="transmembrane region" description="Helical" evidence="7">
    <location>
        <begin position="369"/>
        <end position="391"/>
    </location>
</feature>
<evidence type="ECO:0000256" key="3">
    <source>
        <dbReference type="ARBA" id="ARBA00022475"/>
    </source>
</evidence>
<dbReference type="InterPro" id="IPR010290">
    <property type="entry name" value="TM_effector"/>
</dbReference>
<evidence type="ECO:0000256" key="7">
    <source>
        <dbReference type="SAM" id="Phobius"/>
    </source>
</evidence>
<comment type="subcellular location">
    <subcellularLocation>
        <location evidence="1">Cell membrane</location>
        <topology evidence="1">Multi-pass membrane protein</topology>
    </subcellularLocation>
</comment>
<evidence type="ECO:0000313" key="9">
    <source>
        <dbReference type="EMBL" id="MCW3475374.1"/>
    </source>
</evidence>
<keyword evidence="2" id="KW-0813">Transport</keyword>
<feature type="transmembrane region" description="Helical" evidence="7">
    <location>
        <begin position="76"/>
        <end position="94"/>
    </location>
</feature>
<keyword evidence="5 7" id="KW-1133">Transmembrane helix</keyword>
<evidence type="ECO:0000256" key="1">
    <source>
        <dbReference type="ARBA" id="ARBA00004651"/>
    </source>
</evidence>